<organism evidence="1 2">
    <name type="scientific">Brachionus plicatilis</name>
    <name type="common">Marine rotifer</name>
    <name type="synonym">Brachionus muelleri</name>
    <dbReference type="NCBI Taxonomy" id="10195"/>
    <lineage>
        <taxon>Eukaryota</taxon>
        <taxon>Metazoa</taxon>
        <taxon>Spiralia</taxon>
        <taxon>Gnathifera</taxon>
        <taxon>Rotifera</taxon>
        <taxon>Eurotatoria</taxon>
        <taxon>Monogononta</taxon>
        <taxon>Pseudotrocha</taxon>
        <taxon>Ploima</taxon>
        <taxon>Brachionidae</taxon>
        <taxon>Brachionus</taxon>
    </lineage>
</organism>
<dbReference type="EMBL" id="REGN01000817">
    <property type="protein sequence ID" value="RNA38819.1"/>
    <property type="molecule type" value="Genomic_DNA"/>
</dbReference>
<name>A0A3M7SSX8_BRAPC</name>
<keyword evidence="2" id="KW-1185">Reference proteome</keyword>
<sequence length="166" mass="19158">MIRLDEFSEALSINGSSQHHNYLIFLKALRDAQIVDKNEAAMFLAVVLHESNGLTCTRTTDLAKEKVMTEYFGVYVERGFLKIFGIENYIAASQALKEDYVNFPRLIEKEKHAWKTSSWYWKTECQGYAPLGFGHLVRYGLRALNDSERDKVFENVCTAFKLTPKF</sequence>
<dbReference type="Gene3D" id="1.10.530.10">
    <property type="match status" value="1"/>
</dbReference>
<proteinExistence type="predicted"/>
<evidence type="ECO:0000313" key="1">
    <source>
        <dbReference type="EMBL" id="RNA38819.1"/>
    </source>
</evidence>
<accession>A0A3M7SSX8</accession>
<dbReference type="AlphaFoldDB" id="A0A3M7SSX8"/>
<dbReference type="Proteomes" id="UP000276133">
    <property type="component" value="Unassembled WGS sequence"/>
</dbReference>
<dbReference type="STRING" id="10195.A0A3M7SSX8"/>
<gene>
    <name evidence="1" type="ORF">BpHYR1_023227</name>
</gene>
<evidence type="ECO:0000313" key="2">
    <source>
        <dbReference type="Proteomes" id="UP000276133"/>
    </source>
</evidence>
<dbReference type="InterPro" id="IPR023346">
    <property type="entry name" value="Lysozyme-like_dom_sf"/>
</dbReference>
<comment type="caution">
    <text evidence="1">The sequence shown here is derived from an EMBL/GenBank/DDBJ whole genome shotgun (WGS) entry which is preliminary data.</text>
</comment>
<dbReference type="SUPFAM" id="SSF53955">
    <property type="entry name" value="Lysozyme-like"/>
    <property type="match status" value="1"/>
</dbReference>
<reference evidence="1 2" key="1">
    <citation type="journal article" date="2018" name="Sci. Rep.">
        <title>Genomic signatures of local adaptation to the degree of environmental predictability in rotifers.</title>
        <authorList>
            <person name="Franch-Gras L."/>
            <person name="Hahn C."/>
            <person name="Garcia-Roger E.M."/>
            <person name="Carmona M.J."/>
            <person name="Serra M."/>
            <person name="Gomez A."/>
        </authorList>
    </citation>
    <scope>NUCLEOTIDE SEQUENCE [LARGE SCALE GENOMIC DNA]</scope>
    <source>
        <strain evidence="1">HYR1</strain>
    </source>
</reference>
<protein>
    <submittedName>
        <fullName evidence="1">Chitinase</fullName>
    </submittedName>
</protein>